<dbReference type="Gene3D" id="2.170.140.10">
    <property type="entry name" value="Chitin binding domain"/>
    <property type="match status" value="2"/>
</dbReference>
<gene>
    <name evidence="8" type="ORF">PPYR_01633</name>
</gene>
<feature type="domain" description="Chitin-binding type-2" evidence="7">
    <location>
        <begin position="206"/>
        <end position="266"/>
    </location>
</feature>
<keyword evidence="3" id="KW-0677">Repeat</keyword>
<keyword evidence="2" id="KW-0732">Signal</keyword>
<dbReference type="GO" id="GO:0005576">
    <property type="term" value="C:extracellular region"/>
    <property type="evidence" value="ECO:0007669"/>
    <property type="project" value="InterPro"/>
</dbReference>
<organism evidence="8 9">
    <name type="scientific">Photinus pyralis</name>
    <name type="common">Common eastern firefly</name>
    <name type="synonym">Lampyris pyralis</name>
    <dbReference type="NCBI Taxonomy" id="7054"/>
    <lineage>
        <taxon>Eukaryota</taxon>
        <taxon>Metazoa</taxon>
        <taxon>Ecdysozoa</taxon>
        <taxon>Arthropoda</taxon>
        <taxon>Hexapoda</taxon>
        <taxon>Insecta</taxon>
        <taxon>Pterygota</taxon>
        <taxon>Neoptera</taxon>
        <taxon>Endopterygota</taxon>
        <taxon>Coleoptera</taxon>
        <taxon>Polyphaga</taxon>
        <taxon>Elateriformia</taxon>
        <taxon>Elateroidea</taxon>
        <taxon>Lampyridae</taxon>
        <taxon>Lampyrinae</taxon>
        <taxon>Photinus</taxon>
    </lineage>
</organism>
<dbReference type="Pfam" id="PF01607">
    <property type="entry name" value="CBM_14"/>
    <property type="match status" value="2"/>
</dbReference>
<dbReference type="InterPro" id="IPR051940">
    <property type="entry name" value="Chitin_bind-dev_reg"/>
</dbReference>
<dbReference type="PANTHER" id="PTHR23301:SF0">
    <property type="entry name" value="CHITIN-BINDING TYPE-2 DOMAIN-CONTAINING PROTEIN-RELATED"/>
    <property type="match status" value="1"/>
</dbReference>
<dbReference type="SMART" id="SM00494">
    <property type="entry name" value="ChtBD2"/>
    <property type="match status" value="3"/>
</dbReference>
<comment type="caution">
    <text evidence="8">The sequence shown here is derived from an EMBL/GenBank/DDBJ whole genome shotgun (WGS) entry which is preliminary data.</text>
</comment>
<keyword evidence="4" id="KW-1015">Disulfide bond</keyword>
<evidence type="ECO:0000256" key="5">
    <source>
        <dbReference type="ARBA" id="ARBA00023180"/>
    </source>
</evidence>
<dbReference type="GO" id="GO:0008061">
    <property type="term" value="F:chitin binding"/>
    <property type="evidence" value="ECO:0007669"/>
    <property type="project" value="UniProtKB-KW"/>
</dbReference>
<dbReference type="PROSITE" id="PS50940">
    <property type="entry name" value="CHIT_BIND_II"/>
    <property type="match status" value="2"/>
</dbReference>
<dbReference type="SUPFAM" id="SSF57625">
    <property type="entry name" value="Invertebrate chitin-binding proteins"/>
    <property type="match status" value="2"/>
</dbReference>
<evidence type="ECO:0000256" key="1">
    <source>
        <dbReference type="ARBA" id="ARBA00022669"/>
    </source>
</evidence>
<accession>A0A5N4B542</accession>
<feature type="compositionally biased region" description="Basic and acidic residues" evidence="6">
    <location>
        <begin position="106"/>
        <end position="116"/>
    </location>
</feature>
<evidence type="ECO:0000259" key="7">
    <source>
        <dbReference type="PROSITE" id="PS50940"/>
    </source>
</evidence>
<dbReference type="PANTHER" id="PTHR23301">
    <property type="entry name" value="CHITIN BINDING PERITROPHIN-A"/>
    <property type="match status" value="1"/>
</dbReference>
<evidence type="ECO:0000256" key="3">
    <source>
        <dbReference type="ARBA" id="ARBA00022737"/>
    </source>
</evidence>
<dbReference type="EMBL" id="VVIM01000001">
    <property type="protein sequence ID" value="KAB0804663.1"/>
    <property type="molecule type" value="Genomic_DNA"/>
</dbReference>
<dbReference type="InterPro" id="IPR002557">
    <property type="entry name" value="Chitin-bd_dom"/>
</dbReference>
<evidence type="ECO:0000256" key="2">
    <source>
        <dbReference type="ARBA" id="ARBA00022729"/>
    </source>
</evidence>
<feature type="compositionally biased region" description="Polar residues" evidence="6">
    <location>
        <begin position="1"/>
        <end position="14"/>
    </location>
</feature>
<dbReference type="Proteomes" id="UP000327044">
    <property type="component" value="Unassembled WGS sequence"/>
</dbReference>
<feature type="domain" description="Chitin-binding type-2" evidence="7">
    <location>
        <begin position="138"/>
        <end position="200"/>
    </location>
</feature>
<dbReference type="InterPro" id="IPR036508">
    <property type="entry name" value="Chitin-bd_dom_sf"/>
</dbReference>
<evidence type="ECO:0000313" key="8">
    <source>
        <dbReference type="EMBL" id="KAB0804663.1"/>
    </source>
</evidence>
<feature type="region of interest" description="Disordered" evidence="6">
    <location>
        <begin position="101"/>
        <end position="121"/>
    </location>
</feature>
<evidence type="ECO:0000256" key="4">
    <source>
        <dbReference type="ARBA" id="ARBA00023157"/>
    </source>
</evidence>
<reference evidence="8 9" key="1">
    <citation type="journal article" date="2018" name="Elife">
        <title>Firefly genomes illuminate parallel origins of bioluminescence in beetles.</title>
        <authorList>
            <person name="Fallon T.R."/>
            <person name="Lower S.E."/>
            <person name="Chang C.H."/>
            <person name="Bessho-Uehara M."/>
            <person name="Martin G.J."/>
            <person name="Bewick A.J."/>
            <person name="Behringer M."/>
            <person name="Debat H.J."/>
            <person name="Wong I."/>
            <person name="Day J.C."/>
            <person name="Suvorov A."/>
            <person name="Silva C.J."/>
            <person name="Stanger-Hall K.F."/>
            <person name="Hall D.W."/>
            <person name="Schmitz R.J."/>
            <person name="Nelson D.R."/>
            <person name="Lewis S.M."/>
            <person name="Shigenobu S."/>
            <person name="Bybee S.M."/>
            <person name="Larracuente A.M."/>
            <person name="Oba Y."/>
            <person name="Weng J.K."/>
        </authorList>
    </citation>
    <scope>NUCLEOTIDE SEQUENCE [LARGE SCALE GENOMIC DNA]</scope>
    <source>
        <strain evidence="8">1611_PpyrPB1</strain>
        <tissue evidence="8">Whole body</tissue>
    </source>
</reference>
<protein>
    <recommendedName>
        <fullName evidence="7">Chitin-binding type-2 domain-containing protein</fullName>
    </recommendedName>
</protein>
<dbReference type="AlphaFoldDB" id="A0A5N4B542"/>
<keyword evidence="1" id="KW-0147">Chitin-binding</keyword>
<keyword evidence="9" id="KW-1185">Reference proteome</keyword>
<sequence length="327" mass="36949">MSDASGSRYTQTTRNTDKDLSSTFSGIGSSKYSHVTYGSEHTVGSSSFGSTGIVTTASTSSNSIISVPTARNSLNTKSTDNQQTHTYTIYTEDVIHAGTIGAGSQSRDENKTKMEDAGTTIPPTRGIEIIYEGEIRPEMKCSSTGKFRYMNSCKQYYYCDRIPHSNSFLLSRVRECQICMQFNAKLGRCDYPENVPECQPDNGIENRLCTGDGNFSIPKEKNCRKYYECIKDVSTDEIRLNVKECASGTTFNAQLQRCVPGEHCKRHRNPRCTGRNYNFFDRHDCTSYYHCDHRGYVFNGEECEWKDDVICDPDALTDKDLERLLIW</sequence>
<feature type="region of interest" description="Disordered" evidence="6">
    <location>
        <begin position="1"/>
        <end position="25"/>
    </location>
</feature>
<keyword evidence="5" id="KW-0325">Glycoprotein</keyword>
<evidence type="ECO:0000256" key="6">
    <source>
        <dbReference type="SAM" id="MobiDB-lite"/>
    </source>
</evidence>
<proteinExistence type="predicted"/>
<name>A0A5N4B542_PHOPY</name>
<dbReference type="InParanoid" id="A0A5N4B542"/>
<evidence type="ECO:0000313" key="9">
    <source>
        <dbReference type="Proteomes" id="UP000327044"/>
    </source>
</evidence>